<dbReference type="Proteomes" id="UP000324222">
    <property type="component" value="Unassembled WGS sequence"/>
</dbReference>
<accession>A0A5B7F503</accession>
<proteinExistence type="predicted"/>
<keyword evidence="2" id="KW-1185">Reference proteome</keyword>
<gene>
    <name evidence="1" type="ORF">E2C01_034159</name>
</gene>
<protein>
    <submittedName>
        <fullName evidence="1">Uncharacterized protein</fullName>
    </submittedName>
</protein>
<evidence type="ECO:0000313" key="2">
    <source>
        <dbReference type="Proteomes" id="UP000324222"/>
    </source>
</evidence>
<evidence type="ECO:0000313" key="1">
    <source>
        <dbReference type="EMBL" id="MPC40597.1"/>
    </source>
</evidence>
<dbReference type="AlphaFoldDB" id="A0A5B7F503"/>
<comment type="caution">
    <text evidence="1">The sequence shown here is derived from an EMBL/GenBank/DDBJ whole genome shotgun (WGS) entry which is preliminary data.</text>
</comment>
<name>A0A5B7F503_PORTR</name>
<dbReference type="EMBL" id="VSRR010004747">
    <property type="protein sequence ID" value="MPC40597.1"/>
    <property type="molecule type" value="Genomic_DNA"/>
</dbReference>
<sequence>MKQNWLELRRDKKDESKDRWSRFLQHVNASTGNALCLCLLGDICILGTSLQVEAKVFFYFFFQQGGEERKRKLVVL</sequence>
<organism evidence="1 2">
    <name type="scientific">Portunus trituberculatus</name>
    <name type="common">Swimming crab</name>
    <name type="synonym">Neptunus trituberculatus</name>
    <dbReference type="NCBI Taxonomy" id="210409"/>
    <lineage>
        <taxon>Eukaryota</taxon>
        <taxon>Metazoa</taxon>
        <taxon>Ecdysozoa</taxon>
        <taxon>Arthropoda</taxon>
        <taxon>Crustacea</taxon>
        <taxon>Multicrustacea</taxon>
        <taxon>Malacostraca</taxon>
        <taxon>Eumalacostraca</taxon>
        <taxon>Eucarida</taxon>
        <taxon>Decapoda</taxon>
        <taxon>Pleocyemata</taxon>
        <taxon>Brachyura</taxon>
        <taxon>Eubrachyura</taxon>
        <taxon>Portunoidea</taxon>
        <taxon>Portunidae</taxon>
        <taxon>Portuninae</taxon>
        <taxon>Portunus</taxon>
    </lineage>
</organism>
<reference evidence="1 2" key="1">
    <citation type="submission" date="2019-05" db="EMBL/GenBank/DDBJ databases">
        <title>Another draft genome of Portunus trituberculatus and its Hox gene families provides insights of decapod evolution.</title>
        <authorList>
            <person name="Jeong J.-H."/>
            <person name="Song I."/>
            <person name="Kim S."/>
            <person name="Choi T."/>
            <person name="Kim D."/>
            <person name="Ryu S."/>
            <person name="Kim W."/>
        </authorList>
    </citation>
    <scope>NUCLEOTIDE SEQUENCE [LARGE SCALE GENOMIC DNA]</scope>
    <source>
        <tissue evidence="1">Muscle</tissue>
    </source>
</reference>